<reference evidence="1" key="1">
    <citation type="submission" date="2021-01" db="EMBL/GenBank/DDBJ databases">
        <authorList>
            <consortium name="Genoscope - CEA"/>
            <person name="William W."/>
        </authorList>
    </citation>
    <scope>NUCLEOTIDE SEQUENCE</scope>
</reference>
<dbReference type="InterPro" id="IPR051807">
    <property type="entry name" value="Sec-metab_biosynth-assoc"/>
</dbReference>
<evidence type="ECO:0008006" key="3">
    <source>
        <dbReference type="Google" id="ProtNLM"/>
    </source>
</evidence>
<dbReference type="PANTHER" id="PTHR33606">
    <property type="entry name" value="PROTEIN YCII"/>
    <property type="match status" value="1"/>
</dbReference>
<gene>
    <name evidence="1" type="ORF">PSON_ATCC_30995.1.T0430085</name>
</gene>
<organism evidence="1 2">
    <name type="scientific">Paramecium sonneborni</name>
    <dbReference type="NCBI Taxonomy" id="65129"/>
    <lineage>
        <taxon>Eukaryota</taxon>
        <taxon>Sar</taxon>
        <taxon>Alveolata</taxon>
        <taxon>Ciliophora</taxon>
        <taxon>Intramacronucleata</taxon>
        <taxon>Oligohymenophorea</taxon>
        <taxon>Peniculida</taxon>
        <taxon>Parameciidae</taxon>
        <taxon>Paramecium</taxon>
    </lineage>
</organism>
<dbReference type="AlphaFoldDB" id="A0A8S1MME5"/>
<accession>A0A8S1MME5</accession>
<dbReference type="OrthoDB" id="5519740at2759"/>
<sequence>MITNQIKYSFALYQKYFLISQHYNQDMYYHRIPLRKEHEAQLQKLISQGAQIIGGAQFPYNGAYYIVNTNDDNYIKTFINNDPYTINNLAKTSYEQIYPQVDNFDQLSQLYSYK</sequence>
<dbReference type="EMBL" id="CAJJDN010000043">
    <property type="protein sequence ID" value="CAD8082227.1"/>
    <property type="molecule type" value="Genomic_DNA"/>
</dbReference>
<evidence type="ECO:0000313" key="2">
    <source>
        <dbReference type="Proteomes" id="UP000692954"/>
    </source>
</evidence>
<protein>
    <recommendedName>
        <fullName evidence="3">YCII-related domain-containing protein</fullName>
    </recommendedName>
</protein>
<evidence type="ECO:0000313" key="1">
    <source>
        <dbReference type="EMBL" id="CAD8082227.1"/>
    </source>
</evidence>
<proteinExistence type="predicted"/>
<dbReference type="Proteomes" id="UP000692954">
    <property type="component" value="Unassembled WGS sequence"/>
</dbReference>
<keyword evidence="2" id="KW-1185">Reference proteome</keyword>
<name>A0A8S1MME5_9CILI</name>
<comment type="caution">
    <text evidence="1">The sequence shown here is derived from an EMBL/GenBank/DDBJ whole genome shotgun (WGS) entry which is preliminary data.</text>
</comment>
<dbReference type="PANTHER" id="PTHR33606:SF3">
    <property type="entry name" value="PROTEIN YCII"/>
    <property type="match status" value="1"/>
</dbReference>